<feature type="compositionally biased region" description="Low complexity" evidence="1">
    <location>
        <begin position="14"/>
        <end position="28"/>
    </location>
</feature>
<name>A0A9Q3KWK5_9BASI</name>
<evidence type="ECO:0000313" key="4">
    <source>
        <dbReference type="Proteomes" id="UP000765509"/>
    </source>
</evidence>
<dbReference type="OrthoDB" id="2432000at2759"/>
<dbReference type="PROSITE" id="PS50802">
    <property type="entry name" value="OTU"/>
    <property type="match status" value="1"/>
</dbReference>
<accession>A0A9Q3KWK5</accession>
<feature type="region of interest" description="Disordered" evidence="1">
    <location>
        <begin position="1"/>
        <end position="59"/>
    </location>
</feature>
<dbReference type="Proteomes" id="UP000765509">
    <property type="component" value="Unassembled WGS sequence"/>
</dbReference>
<evidence type="ECO:0000256" key="1">
    <source>
        <dbReference type="SAM" id="MobiDB-lite"/>
    </source>
</evidence>
<evidence type="ECO:0000259" key="2">
    <source>
        <dbReference type="PROSITE" id="PS50802"/>
    </source>
</evidence>
<feature type="domain" description="OTU" evidence="2">
    <location>
        <begin position="106"/>
        <end position="142"/>
    </location>
</feature>
<keyword evidence="4" id="KW-1185">Reference proteome</keyword>
<comment type="caution">
    <text evidence="3">The sequence shown here is derived from an EMBL/GenBank/DDBJ whole genome shotgun (WGS) entry which is preliminary data.</text>
</comment>
<proteinExistence type="predicted"/>
<gene>
    <name evidence="3" type="ORF">O181_128087</name>
</gene>
<organism evidence="3 4">
    <name type="scientific">Austropuccinia psidii MF-1</name>
    <dbReference type="NCBI Taxonomy" id="1389203"/>
    <lineage>
        <taxon>Eukaryota</taxon>
        <taxon>Fungi</taxon>
        <taxon>Dikarya</taxon>
        <taxon>Basidiomycota</taxon>
        <taxon>Pucciniomycotina</taxon>
        <taxon>Pucciniomycetes</taxon>
        <taxon>Pucciniales</taxon>
        <taxon>Sphaerophragmiaceae</taxon>
        <taxon>Austropuccinia</taxon>
    </lineage>
</organism>
<sequence length="142" mass="16010">MEVASSENSEDSDASLSKSISSSDSLPSATELNKPEVTLRTSKRLEIESKTSQRKSHKPATSLKIYEAIDLTRDHCQSNYHTIDECSKMFIPGSEDFPKFILQYTFKAINVQGDGNCAYRTVSHYIEKTQYQWADFIGDLAE</sequence>
<reference evidence="3" key="1">
    <citation type="submission" date="2021-03" db="EMBL/GenBank/DDBJ databases">
        <title>Draft genome sequence of rust myrtle Austropuccinia psidii MF-1, a brazilian biotype.</title>
        <authorList>
            <person name="Quecine M.C."/>
            <person name="Pachon D.M.R."/>
            <person name="Bonatelli M.L."/>
            <person name="Correr F.H."/>
            <person name="Franceschini L.M."/>
            <person name="Leite T.F."/>
            <person name="Margarido G.R.A."/>
            <person name="Almeida C.A."/>
            <person name="Ferrarezi J.A."/>
            <person name="Labate C.A."/>
        </authorList>
    </citation>
    <scope>NUCLEOTIDE SEQUENCE</scope>
    <source>
        <strain evidence="3">MF-1</strain>
    </source>
</reference>
<dbReference type="AlphaFoldDB" id="A0A9Q3KWK5"/>
<protein>
    <recommendedName>
        <fullName evidence="2">OTU domain-containing protein</fullName>
    </recommendedName>
</protein>
<dbReference type="EMBL" id="AVOT02130325">
    <property type="protein sequence ID" value="MBW0588372.1"/>
    <property type="molecule type" value="Genomic_DNA"/>
</dbReference>
<dbReference type="InterPro" id="IPR003323">
    <property type="entry name" value="OTU_dom"/>
</dbReference>
<evidence type="ECO:0000313" key="3">
    <source>
        <dbReference type="EMBL" id="MBW0588372.1"/>
    </source>
</evidence>